<evidence type="ECO:0000313" key="1">
    <source>
        <dbReference type="EnsemblPlants" id="MELO3C030336.2.1"/>
    </source>
</evidence>
<reference evidence="1" key="1">
    <citation type="submission" date="2023-03" db="UniProtKB">
        <authorList>
            <consortium name="EnsemblPlants"/>
        </authorList>
    </citation>
    <scope>IDENTIFICATION</scope>
</reference>
<accession>A0A9I9E8Q8</accession>
<proteinExistence type="predicted"/>
<protein>
    <submittedName>
        <fullName evidence="1">Uncharacterized protein</fullName>
    </submittedName>
</protein>
<sequence length="69" mass="7685">LRVILKRLKALLLVRGGFIRLVDQSTFLVSFSIPLSAEFLTPVVKSKMLMMNSLQIRASFSTSLAFVQG</sequence>
<organism evidence="1">
    <name type="scientific">Cucumis melo</name>
    <name type="common">Muskmelon</name>
    <dbReference type="NCBI Taxonomy" id="3656"/>
    <lineage>
        <taxon>Eukaryota</taxon>
        <taxon>Viridiplantae</taxon>
        <taxon>Streptophyta</taxon>
        <taxon>Embryophyta</taxon>
        <taxon>Tracheophyta</taxon>
        <taxon>Spermatophyta</taxon>
        <taxon>Magnoliopsida</taxon>
        <taxon>eudicotyledons</taxon>
        <taxon>Gunneridae</taxon>
        <taxon>Pentapetalae</taxon>
        <taxon>rosids</taxon>
        <taxon>fabids</taxon>
        <taxon>Cucurbitales</taxon>
        <taxon>Cucurbitaceae</taxon>
        <taxon>Benincaseae</taxon>
        <taxon>Cucumis</taxon>
    </lineage>
</organism>
<dbReference type="AlphaFoldDB" id="A0A9I9E8Q8"/>
<dbReference type="Gramene" id="MELO3C030336.2.1">
    <property type="protein sequence ID" value="MELO3C030336.2.1"/>
    <property type="gene ID" value="MELO3C030336.2"/>
</dbReference>
<name>A0A9I9E8Q8_CUCME</name>
<dbReference type="EnsemblPlants" id="MELO3C030336.2.1">
    <property type="protein sequence ID" value="MELO3C030336.2.1"/>
    <property type="gene ID" value="MELO3C030336.2"/>
</dbReference>